<name>A0A1G5XTF9_9EURY</name>
<dbReference type="Pfam" id="PF01420">
    <property type="entry name" value="Methylase_S"/>
    <property type="match status" value="1"/>
</dbReference>
<dbReference type="GO" id="GO:0009307">
    <property type="term" value="P:DNA restriction-modification system"/>
    <property type="evidence" value="ECO:0007669"/>
    <property type="project" value="UniProtKB-KW"/>
</dbReference>
<evidence type="ECO:0000256" key="1">
    <source>
        <dbReference type="ARBA" id="ARBA00010923"/>
    </source>
</evidence>
<dbReference type="SUPFAM" id="SSF116734">
    <property type="entry name" value="DNA methylase specificity domain"/>
    <property type="match status" value="1"/>
</dbReference>
<keyword evidence="3" id="KW-0238">DNA-binding</keyword>
<accession>A0A1G5XTF9</accession>
<dbReference type="Proteomes" id="UP000323439">
    <property type="component" value="Unassembled WGS sequence"/>
</dbReference>
<dbReference type="InterPro" id="IPR000055">
    <property type="entry name" value="Restrct_endonuc_typeI_TRD"/>
</dbReference>
<evidence type="ECO:0000256" key="2">
    <source>
        <dbReference type="ARBA" id="ARBA00022747"/>
    </source>
</evidence>
<keyword evidence="6" id="KW-1185">Reference proteome</keyword>
<feature type="domain" description="Type I restriction modification DNA specificity" evidence="4">
    <location>
        <begin position="5"/>
        <end position="86"/>
    </location>
</feature>
<protein>
    <submittedName>
        <fullName evidence="5">Type I restriction modification DNA specificity domain-containing protein</fullName>
    </submittedName>
</protein>
<comment type="similarity">
    <text evidence="1">Belongs to the type-I restriction system S methylase family.</text>
</comment>
<evidence type="ECO:0000313" key="6">
    <source>
        <dbReference type="Proteomes" id="UP000323439"/>
    </source>
</evidence>
<dbReference type="RefSeq" id="WP_262492232.1">
    <property type="nucleotide sequence ID" value="NZ_FMXB01000047.1"/>
</dbReference>
<dbReference type="InterPro" id="IPR044946">
    <property type="entry name" value="Restrct_endonuc_typeI_TRD_sf"/>
</dbReference>
<dbReference type="GO" id="GO:0003677">
    <property type="term" value="F:DNA binding"/>
    <property type="evidence" value="ECO:0007669"/>
    <property type="project" value="UniProtKB-KW"/>
</dbReference>
<organism evidence="5 6">
    <name type="scientific">Methanobrevibacter millerae</name>
    <dbReference type="NCBI Taxonomy" id="230361"/>
    <lineage>
        <taxon>Archaea</taxon>
        <taxon>Methanobacteriati</taxon>
        <taxon>Methanobacteriota</taxon>
        <taxon>Methanomada group</taxon>
        <taxon>Methanobacteria</taxon>
        <taxon>Methanobacteriales</taxon>
        <taxon>Methanobacteriaceae</taxon>
        <taxon>Methanobrevibacter</taxon>
    </lineage>
</organism>
<evidence type="ECO:0000313" key="5">
    <source>
        <dbReference type="EMBL" id="SDA73733.1"/>
    </source>
</evidence>
<sequence length="89" mass="10373">NLSLNFKYYSLSDLVKIKYGKNQKKVQDDENGKYPIFGTGGLMGYSKEYLYDKPSVLIGRKGSIEKVRYIEEPFWTVDTLFYTEVNNIL</sequence>
<dbReference type="EMBL" id="FMXB01000047">
    <property type="protein sequence ID" value="SDA73733.1"/>
    <property type="molecule type" value="Genomic_DNA"/>
</dbReference>
<evidence type="ECO:0000259" key="4">
    <source>
        <dbReference type="Pfam" id="PF01420"/>
    </source>
</evidence>
<feature type="non-terminal residue" evidence="5">
    <location>
        <position position="1"/>
    </location>
</feature>
<proteinExistence type="inferred from homology"/>
<dbReference type="Gene3D" id="3.90.220.20">
    <property type="entry name" value="DNA methylase specificity domains"/>
    <property type="match status" value="1"/>
</dbReference>
<keyword evidence="2" id="KW-0680">Restriction system</keyword>
<evidence type="ECO:0000256" key="3">
    <source>
        <dbReference type="ARBA" id="ARBA00023125"/>
    </source>
</evidence>
<reference evidence="5 6" key="1">
    <citation type="submission" date="2016-10" db="EMBL/GenBank/DDBJ databases">
        <authorList>
            <person name="Varghese N."/>
            <person name="Submissions S."/>
        </authorList>
    </citation>
    <scope>NUCLEOTIDE SEQUENCE [LARGE SCALE GENOMIC DNA]</scope>
    <source>
        <strain evidence="5 6">DSM 16643</strain>
    </source>
</reference>
<gene>
    <name evidence="5" type="ORF">SAMN02910315_02467</name>
</gene>
<dbReference type="AlphaFoldDB" id="A0A1G5XTF9"/>